<keyword evidence="1" id="KW-0479">Metal-binding</keyword>
<evidence type="ECO:0000256" key="3">
    <source>
        <dbReference type="ARBA" id="ARBA00022833"/>
    </source>
</evidence>
<feature type="compositionally biased region" description="Basic and acidic residues" evidence="4">
    <location>
        <begin position="112"/>
        <end position="126"/>
    </location>
</feature>
<dbReference type="OrthoDB" id="336088at2759"/>
<dbReference type="SUPFAM" id="SSF57903">
    <property type="entry name" value="FYVE/PHD zinc finger"/>
    <property type="match status" value="1"/>
</dbReference>
<dbReference type="GO" id="GO:0008270">
    <property type="term" value="F:zinc ion binding"/>
    <property type="evidence" value="ECO:0007669"/>
    <property type="project" value="UniProtKB-KW"/>
</dbReference>
<keyword evidence="7" id="KW-1185">Reference proteome</keyword>
<evidence type="ECO:0000256" key="4">
    <source>
        <dbReference type="SAM" id="MobiDB-lite"/>
    </source>
</evidence>
<comment type="caution">
    <text evidence="6">The sequence shown here is derived from an EMBL/GenBank/DDBJ whole genome shotgun (WGS) entry which is preliminary data.</text>
</comment>
<accession>A0A9X6NH73</accession>
<evidence type="ECO:0000256" key="2">
    <source>
        <dbReference type="ARBA" id="ARBA00022771"/>
    </source>
</evidence>
<gene>
    <name evidence="6" type="ORF">BV898_17623</name>
</gene>
<feature type="domain" description="PHD-type" evidence="5">
    <location>
        <begin position="4"/>
        <end position="24"/>
    </location>
</feature>
<evidence type="ECO:0000313" key="6">
    <source>
        <dbReference type="EMBL" id="OWA53189.1"/>
    </source>
</evidence>
<name>A0A9X6NH73_HYPEX</name>
<sequence>MEADAVVQCDSCGVAVHEACYGVLGKELEEVHTNDKNEDVVSSTDTMPCENDREDHFSGQDPRPVVNAKPLLENFHSSKPDFRPEFVAHVYKREKMICDYLERMEVAKREREEFGKARKERPDPSRGKPAAKRALAQLNAAKESLRSVMTPFMIHMEKKYPMKKPASPRRCHMKAELGADGVGKEDRAAV</sequence>
<dbReference type="InterPro" id="IPR019787">
    <property type="entry name" value="Znf_PHD-finger"/>
</dbReference>
<feature type="region of interest" description="Disordered" evidence="4">
    <location>
        <begin position="112"/>
        <end position="131"/>
    </location>
</feature>
<keyword evidence="3" id="KW-0862">Zinc</keyword>
<reference evidence="7" key="1">
    <citation type="submission" date="2017-01" db="EMBL/GenBank/DDBJ databases">
        <title>Comparative genomics of anhydrobiosis in the tardigrade Hypsibius dujardini.</title>
        <authorList>
            <person name="Yoshida Y."/>
            <person name="Koutsovoulos G."/>
            <person name="Laetsch D."/>
            <person name="Stevens L."/>
            <person name="Kumar S."/>
            <person name="Horikawa D."/>
            <person name="Ishino K."/>
            <person name="Komine S."/>
            <person name="Tomita M."/>
            <person name="Blaxter M."/>
            <person name="Arakawa K."/>
        </authorList>
    </citation>
    <scope>NUCLEOTIDE SEQUENCE [LARGE SCALE GENOMIC DNA]</scope>
    <source>
        <strain evidence="7">Z151</strain>
    </source>
</reference>
<dbReference type="Proteomes" id="UP000192578">
    <property type="component" value="Unassembled WGS sequence"/>
</dbReference>
<proteinExistence type="predicted"/>
<organism evidence="6 7">
    <name type="scientific">Hypsibius exemplaris</name>
    <name type="common">Freshwater tardigrade</name>
    <dbReference type="NCBI Taxonomy" id="2072580"/>
    <lineage>
        <taxon>Eukaryota</taxon>
        <taxon>Metazoa</taxon>
        <taxon>Ecdysozoa</taxon>
        <taxon>Tardigrada</taxon>
        <taxon>Eutardigrada</taxon>
        <taxon>Parachela</taxon>
        <taxon>Hypsibioidea</taxon>
        <taxon>Hypsibiidae</taxon>
        <taxon>Hypsibius</taxon>
    </lineage>
</organism>
<feature type="region of interest" description="Disordered" evidence="4">
    <location>
        <begin position="160"/>
        <end position="190"/>
    </location>
</feature>
<protein>
    <recommendedName>
        <fullName evidence="5">PHD-type domain-containing protein</fullName>
    </recommendedName>
</protein>
<feature type="compositionally biased region" description="Basic and acidic residues" evidence="4">
    <location>
        <begin position="173"/>
        <end position="190"/>
    </location>
</feature>
<dbReference type="AlphaFoldDB" id="A0A9X6NH73"/>
<evidence type="ECO:0000256" key="1">
    <source>
        <dbReference type="ARBA" id="ARBA00022723"/>
    </source>
</evidence>
<dbReference type="InterPro" id="IPR011011">
    <property type="entry name" value="Znf_FYVE_PHD"/>
</dbReference>
<evidence type="ECO:0000313" key="7">
    <source>
        <dbReference type="Proteomes" id="UP000192578"/>
    </source>
</evidence>
<keyword evidence="2" id="KW-0863">Zinc-finger</keyword>
<dbReference type="EMBL" id="MTYJ01000307">
    <property type="protein sequence ID" value="OWA53189.1"/>
    <property type="molecule type" value="Genomic_DNA"/>
</dbReference>
<dbReference type="Pfam" id="PF13831">
    <property type="entry name" value="PHD_2"/>
    <property type="match status" value="1"/>
</dbReference>
<evidence type="ECO:0000259" key="5">
    <source>
        <dbReference type="Pfam" id="PF13831"/>
    </source>
</evidence>